<keyword evidence="2" id="KW-1185">Reference proteome</keyword>
<name>A0A0D7B6J4_9AGAR</name>
<dbReference type="Proteomes" id="UP000054007">
    <property type="component" value="Unassembled WGS sequence"/>
</dbReference>
<organism evidence="1 2">
    <name type="scientific">Cylindrobasidium torrendii FP15055 ss-10</name>
    <dbReference type="NCBI Taxonomy" id="1314674"/>
    <lineage>
        <taxon>Eukaryota</taxon>
        <taxon>Fungi</taxon>
        <taxon>Dikarya</taxon>
        <taxon>Basidiomycota</taxon>
        <taxon>Agaricomycotina</taxon>
        <taxon>Agaricomycetes</taxon>
        <taxon>Agaricomycetidae</taxon>
        <taxon>Agaricales</taxon>
        <taxon>Marasmiineae</taxon>
        <taxon>Physalacriaceae</taxon>
        <taxon>Cylindrobasidium</taxon>
    </lineage>
</organism>
<dbReference type="AlphaFoldDB" id="A0A0D7B6J4"/>
<protein>
    <submittedName>
        <fullName evidence="1">Uncharacterized protein</fullName>
    </submittedName>
</protein>
<dbReference type="EMBL" id="KN880565">
    <property type="protein sequence ID" value="KIY66132.1"/>
    <property type="molecule type" value="Genomic_DNA"/>
</dbReference>
<gene>
    <name evidence="1" type="ORF">CYLTODRAFT_455695</name>
</gene>
<proteinExistence type="predicted"/>
<evidence type="ECO:0000313" key="2">
    <source>
        <dbReference type="Proteomes" id="UP000054007"/>
    </source>
</evidence>
<sequence>MDSSDCGGSGIPQMEAQTSSFTEIDLENNELDATTVRGVKAYLRDLRGDAAVVHARAEALRQALHEAEALHESITTNIAKHTALLRPIHALPLEILSRILFLTECLMVRSISGTCSPHRGGYGSLPPYAGVGEMLSKSRRGYGDP</sequence>
<evidence type="ECO:0000313" key="1">
    <source>
        <dbReference type="EMBL" id="KIY66132.1"/>
    </source>
</evidence>
<accession>A0A0D7B6J4</accession>
<reference evidence="1 2" key="1">
    <citation type="journal article" date="2015" name="Fungal Genet. Biol.">
        <title>Evolution of novel wood decay mechanisms in Agaricales revealed by the genome sequences of Fistulina hepatica and Cylindrobasidium torrendii.</title>
        <authorList>
            <person name="Floudas D."/>
            <person name="Held B.W."/>
            <person name="Riley R."/>
            <person name="Nagy L.G."/>
            <person name="Koehler G."/>
            <person name="Ransdell A.S."/>
            <person name="Younus H."/>
            <person name="Chow J."/>
            <person name="Chiniquy J."/>
            <person name="Lipzen A."/>
            <person name="Tritt A."/>
            <person name="Sun H."/>
            <person name="Haridas S."/>
            <person name="LaButti K."/>
            <person name="Ohm R.A."/>
            <person name="Kues U."/>
            <person name="Blanchette R.A."/>
            <person name="Grigoriev I.V."/>
            <person name="Minto R.E."/>
            <person name="Hibbett D.S."/>
        </authorList>
    </citation>
    <scope>NUCLEOTIDE SEQUENCE [LARGE SCALE GENOMIC DNA]</scope>
    <source>
        <strain evidence="1 2">FP15055 ss-10</strain>
    </source>
</reference>